<dbReference type="InterPro" id="IPR000407">
    <property type="entry name" value="GDA1_CD39_NTPase"/>
</dbReference>
<dbReference type="GO" id="GO:0009134">
    <property type="term" value="P:nucleoside diphosphate catabolic process"/>
    <property type="evidence" value="ECO:0007669"/>
    <property type="project" value="TreeGrafter"/>
</dbReference>
<accession>A0A0B6ZGS7</accession>
<evidence type="ECO:0000313" key="6">
    <source>
        <dbReference type="EMBL" id="CEK67799.1"/>
    </source>
</evidence>
<evidence type="ECO:0000256" key="4">
    <source>
        <dbReference type="RuleBase" id="RU003833"/>
    </source>
</evidence>
<feature type="active site" description="Proton acceptor" evidence="3">
    <location>
        <position position="257"/>
    </location>
</feature>
<keyword evidence="5" id="KW-0812">Transmembrane</keyword>
<dbReference type="Gene3D" id="3.30.420.150">
    <property type="entry name" value="Exopolyphosphatase. Domain 2"/>
    <property type="match status" value="1"/>
</dbReference>
<evidence type="ECO:0000256" key="2">
    <source>
        <dbReference type="ARBA" id="ARBA00022801"/>
    </source>
</evidence>
<dbReference type="PANTHER" id="PTHR11782">
    <property type="entry name" value="ADENOSINE/GUANOSINE DIPHOSPHATASE"/>
    <property type="match status" value="1"/>
</dbReference>
<dbReference type="EMBL" id="HACG01020934">
    <property type="protein sequence ID" value="CEK67799.1"/>
    <property type="molecule type" value="Transcribed_RNA"/>
</dbReference>
<dbReference type="AlphaFoldDB" id="A0A0B6ZGS7"/>
<proteinExistence type="inferred from homology"/>
<evidence type="ECO:0000256" key="3">
    <source>
        <dbReference type="PIRSR" id="PIRSR600407-1"/>
    </source>
</evidence>
<keyword evidence="2 4" id="KW-0378">Hydrolase</keyword>
<feature type="transmembrane region" description="Helical" evidence="5">
    <location>
        <begin position="95"/>
        <end position="118"/>
    </location>
</feature>
<dbReference type="GO" id="GO:0005886">
    <property type="term" value="C:plasma membrane"/>
    <property type="evidence" value="ECO:0007669"/>
    <property type="project" value="TreeGrafter"/>
</dbReference>
<name>A0A0B6ZGS7_9EUPU</name>
<organism evidence="6">
    <name type="scientific">Arion vulgaris</name>
    <dbReference type="NCBI Taxonomy" id="1028688"/>
    <lineage>
        <taxon>Eukaryota</taxon>
        <taxon>Metazoa</taxon>
        <taxon>Spiralia</taxon>
        <taxon>Lophotrochozoa</taxon>
        <taxon>Mollusca</taxon>
        <taxon>Gastropoda</taxon>
        <taxon>Heterobranchia</taxon>
        <taxon>Euthyneura</taxon>
        <taxon>Panpulmonata</taxon>
        <taxon>Eupulmonata</taxon>
        <taxon>Stylommatophora</taxon>
        <taxon>Helicina</taxon>
        <taxon>Arionoidea</taxon>
        <taxon>Arionidae</taxon>
        <taxon>Arion</taxon>
    </lineage>
</organism>
<dbReference type="Gene3D" id="3.30.420.40">
    <property type="match status" value="1"/>
</dbReference>
<comment type="similarity">
    <text evidence="1 4">Belongs to the GDA1/CD39 NTPase family.</text>
</comment>
<keyword evidence="5" id="KW-0472">Membrane</keyword>
<keyword evidence="5" id="KW-1133">Transmembrane helix</keyword>
<dbReference type="CDD" id="cd24044">
    <property type="entry name" value="ASKHA_NBD_NTPDase1-like"/>
    <property type="match status" value="1"/>
</dbReference>
<dbReference type="GO" id="GO:0045134">
    <property type="term" value="F:UDP phosphatase activity"/>
    <property type="evidence" value="ECO:0007669"/>
    <property type="project" value="TreeGrafter"/>
</dbReference>
<evidence type="ECO:0000256" key="5">
    <source>
        <dbReference type="SAM" id="Phobius"/>
    </source>
</evidence>
<evidence type="ECO:0000256" key="1">
    <source>
        <dbReference type="ARBA" id="ARBA00009283"/>
    </source>
</evidence>
<dbReference type="GO" id="GO:0004382">
    <property type="term" value="F:GDP phosphatase activity"/>
    <property type="evidence" value="ECO:0007669"/>
    <property type="project" value="TreeGrafter"/>
</dbReference>
<gene>
    <name evidence="6" type="primary">ORF63958</name>
</gene>
<protein>
    <submittedName>
        <fullName evidence="6">Uncharacterized protein</fullName>
    </submittedName>
</protein>
<dbReference type="Pfam" id="PF01150">
    <property type="entry name" value="GDA1_CD39"/>
    <property type="match status" value="1"/>
</dbReference>
<dbReference type="PANTHER" id="PTHR11782:SF83">
    <property type="entry name" value="GUANOSINE-DIPHOSPHATASE"/>
    <property type="match status" value="1"/>
</dbReference>
<sequence length="577" mass="64770">MEEIEVTVQSSLSSDEKRGRFRIRVSPKITVGDLLKLLCREAGTSLHKDYCLRSKEHGILVRTETLAASNVQDGTFLHWTSSGLGRKCLSWRNQYCLFAAVSILIGILGIVVFCSIRFKGGSHQQSFAIVFDAGSSHTSMFIYVWEASKLNGTAVAVQYGQKCDVDGEGLSDFEEEPDLAGESLHNCIDEAEKMIPKAEHSHTLIYLGATAGMRLMSQTNYRAANEILESVRFTFQISPFKFVDPFKSVRIINGTEEGCFSWITSNYVTNAFKVTPPGAPGMPAYTIVPTIGAMDLGGASTEITFVPKNIAIIPNDYRKELQLFGHIYTVYTYSYLCYGVREVAKLMFAHLIKSQPGKTEFSHPCLPTGFRESMAYNDIVNPACYHEDLNTTAKSFIFIGTSNGDECYNSILNTLFKIGTCEYSSCSFNGIYQPEVTGPFYAFSSFYHVSSFLNLSESFTLNEFTDAMDYLCSRTWAELQEWPATTKQRENLHLFCLKANYIHTLLFQGYKFTNNLWKSINFVEKVSLTEIGWTLGFVLNESIDYPKGHSVELISSMIHRADSHLCGVHPHRLDTYS</sequence>
<dbReference type="PROSITE" id="PS01238">
    <property type="entry name" value="GDA1_CD39_NTPASE"/>
    <property type="match status" value="1"/>
</dbReference>
<dbReference type="GO" id="GO:0017111">
    <property type="term" value="F:ribonucleoside triphosphate phosphatase activity"/>
    <property type="evidence" value="ECO:0007669"/>
    <property type="project" value="TreeGrafter"/>
</dbReference>
<reference evidence="6" key="1">
    <citation type="submission" date="2014-12" db="EMBL/GenBank/DDBJ databases">
        <title>Insight into the proteome of Arion vulgaris.</title>
        <authorList>
            <person name="Aradska J."/>
            <person name="Bulat T."/>
            <person name="Smidak R."/>
            <person name="Sarate P."/>
            <person name="Gangsoo J."/>
            <person name="Sialana F."/>
            <person name="Bilban M."/>
            <person name="Lubec G."/>
        </authorList>
    </citation>
    <scope>NUCLEOTIDE SEQUENCE</scope>
    <source>
        <tissue evidence="6">Skin</tissue>
    </source>
</reference>